<comment type="caution">
    <text evidence="1">The sequence shown here is derived from an EMBL/GenBank/DDBJ whole genome shotgun (WGS) entry which is preliminary data.</text>
</comment>
<protein>
    <submittedName>
        <fullName evidence="1">Uncharacterized protein</fullName>
    </submittedName>
</protein>
<evidence type="ECO:0000313" key="2">
    <source>
        <dbReference type="Proteomes" id="UP000790709"/>
    </source>
</evidence>
<organism evidence="1 2">
    <name type="scientific">Leucogyrophana mollusca</name>
    <dbReference type="NCBI Taxonomy" id="85980"/>
    <lineage>
        <taxon>Eukaryota</taxon>
        <taxon>Fungi</taxon>
        <taxon>Dikarya</taxon>
        <taxon>Basidiomycota</taxon>
        <taxon>Agaricomycotina</taxon>
        <taxon>Agaricomycetes</taxon>
        <taxon>Agaricomycetidae</taxon>
        <taxon>Boletales</taxon>
        <taxon>Boletales incertae sedis</taxon>
        <taxon>Leucogyrophana</taxon>
    </lineage>
</organism>
<proteinExistence type="predicted"/>
<keyword evidence="2" id="KW-1185">Reference proteome</keyword>
<gene>
    <name evidence="1" type="ORF">BV22DRAFT_1009198</name>
</gene>
<name>A0ACB8BND6_9AGAM</name>
<dbReference type="Proteomes" id="UP000790709">
    <property type="component" value="Unassembled WGS sequence"/>
</dbReference>
<accession>A0ACB8BND6</accession>
<evidence type="ECO:0000313" key="1">
    <source>
        <dbReference type="EMBL" id="KAH7926368.1"/>
    </source>
</evidence>
<dbReference type="EMBL" id="MU266384">
    <property type="protein sequence ID" value="KAH7926368.1"/>
    <property type="molecule type" value="Genomic_DNA"/>
</dbReference>
<reference evidence="1" key="1">
    <citation type="journal article" date="2021" name="New Phytol.">
        <title>Evolutionary innovations through gain and loss of genes in the ectomycorrhizal Boletales.</title>
        <authorList>
            <person name="Wu G."/>
            <person name="Miyauchi S."/>
            <person name="Morin E."/>
            <person name="Kuo A."/>
            <person name="Drula E."/>
            <person name="Varga T."/>
            <person name="Kohler A."/>
            <person name="Feng B."/>
            <person name="Cao Y."/>
            <person name="Lipzen A."/>
            <person name="Daum C."/>
            <person name="Hundley H."/>
            <person name="Pangilinan J."/>
            <person name="Johnson J."/>
            <person name="Barry K."/>
            <person name="LaButti K."/>
            <person name="Ng V."/>
            <person name="Ahrendt S."/>
            <person name="Min B."/>
            <person name="Choi I.G."/>
            <person name="Park H."/>
            <person name="Plett J.M."/>
            <person name="Magnuson J."/>
            <person name="Spatafora J.W."/>
            <person name="Nagy L.G."/>
            <person name="Henrissat B."/>
            <person name="Grigoriev I.V."/>
            <person name="Yang Z.L."/>
            <person name="Xu J."/>
            <person name="Martin F.M."/>
        </authorList>
    </citation>
    <scope>NUCLEOTIDE SEQUENCE</scope>
    <source>
        <strain evidence="1">KUC20120723A-06</strain>
    </source>
</reference>
<sequence length="642" mass="69702">MIVHVQNPHENRKTEDIAREMVGKRTFIGWPFLQEGMVAAVSDSLFKYEKMAVVPGSKPKVVSNPHAPQGLGYWKMKSERIATVYSKKCGVMTGDVDVLVHVRPLKGLKRLESGAFVKDYEGPDKETEQAVQMVISEVASEDPRFLEKDAPPLSEEFPEGSKIFFLGEHAYGVAAQVSATNDHTLSVVLAFFPSDKAENDKFKAIVDARSSHSYVPSFKASNILGITGRALSKITSSFMVLTSDHQKTNIGLSLKFEGKSQKVVGYSRKDGRNWEYSDKAVDLIREYKSKFPEVFAVLDRGGDEMARASDVFHGGNADAQVKEVKSWLKSKGVRDFEPVSLFSDQLSKDTVAEIEKLADSLNANKSSSAIKKAMVKGIPRHAVLKPSHAIYRLQNQHFALGDRVTMVQDSGGVPLSVKGVVVGLNSKSMDVAWDVPFMSGVTLGDRCSQYRGSTVEFNSCLNLSNPQFIASTNPKSAPPPRPNVPFKPRFGPQPAIQPPPGQPAVAGFRPAPQPQNHISQPMHIMSNPHRGRGGYVNGRGGPPPHARHAPPANPPSNNKDGAPPASRAPLRDGVPPAARDGVPPVSRGGVPHPRGHHNPHAHIHPRGFRGRGGFVPHSERGRGVRGRGRGGFGVTVQPLPSS</sequence>